<dbReference type="PANTHER" id="PTHR31611:SF0">
    <property type="entry name" value="HIGH-AFFINITY NICKEL TRANSPORT PROTEIN NIC1"/>
    <property type="match status" value="1"/>
</dbReference>
<evidence type="ECO:0000313" key="9">
    <source>
        <dbReference type="EMBL" id="KAA8645225.1"/>
    </source>
</evidence>
<evidence type="ECO:0000256" key="7">
    <source>
        <dbReference type="ARBA" id="ARBA00023136"/>
    </source>
</evidence>
<dbReference type="GeneID" id="54329346"/>
<dbReference type="Pfam" id="PF03824">
    <property type="entry name" value="NicO"/>
    <property type="match status" value="1"/>
</dbReference>
<evidence type="ECO:0000256" key="1">
    <source>
        <dbReference type="ARBA" id="ARBA00004127"/>
    </source>
</evidence>
<keyword evidence="5 8" id="KW-0812">Transmembrane</keyword>
<evidence type="ECO:0000256" key="5">
    <source>
        <dbReference type="ARBA" id="ARBA00022692"/>
    </source>
</evidence>
<dbReference type="InterPro" id="IPR004688">
    <property type="entry name" value="Ni/Co_transpt"/>
</dbReference>
<keyword evidence="4" id="KW-0533">Nickel</keyword>
<proteinExistence type="inferred from homology"/>
<sequence length="220" mass="23840">MYPLGILFGLGFDTSSEVALLGISSIEAVKGTSIWLILIFPALFTAGMCLLDTADGALMLALYIQPAQNYLAPERNSPSSVHPIAGAGDEIQTSQNHRDPVAFLYYSIILTTMTVIVAIVIGVIQLLTLVLNVAEPTGKFWNGVQVAGEYYDVIGGAICGCFLIIGGLSVLVYKPWRRWVSKTHQIGVVVERERYRDYVPGVDDRNNEEAAMSKVAVSKG</sequence>
<keyword evidence="3 8" id="KW-0813">Transport</keyword>
<reference evidence="9 10" key="1">
    <citation type="submission" date="2019-08" db="EMBL/GenBank/DDBJ databases">
        <title>The genome sequence of a newly discovered highly antifungal drug resistant Aspergillus species, Aspergillus tanneri NIH 1004.</title>
        <authorList>
            <person name="Mounaud S."/>
            <person name="Singh I."/>
            <person name="Joardar V."/>
            <person name="Pakala S."/>
            <person name="Pakala S."/>
            <person name="Venepally P."/>
            <person name="Chung J.K."/>
            <person name="Losada L."/>
            <person name="Nierman W.C."/>
        </authorList>
    </citation>
    <scope>NUCLEOTIDE SEQUENCE [LARGE SCALE GENOMIC DNA]</scope>
    <source>
        <strain evidence="9 10">NIH1004</strain>
    </source>
</reference>
<comment type="similarity">
    <text evidence="2 8">Belongs to the NiCoT transporter (TC 2.A.52) family.</text>
</comment>
<feature type="transmembrane region" description="Helical" evidence="8">
    <location>
        <begin position="150"/>
        <end position="173"/>
    </location>
</feature>
<evidence type="ECO:0000256" key="4">
    <source>
        <dbReference type="ARBA" id="ARBA00022596"/>
    </source>
</evidence>
<evidence type="ECO:0000256" key="3">
    <source>
        <dbReference type="ARBA" id="ARBA00022448"/>
    </source>
</evidence>
<dbReference type="GO" id="GO:0015099">
    <property type="term" value="F:nickel cation transmembrane transporter activity"/>
    <property type="evidence" value="ECO:0007669"/>
    <property type="project" value="UniProtKB-UniRule"/>
</dbReference>
<dbReference type="VEuPathDB" id="FungiDB:EYZ11_010020"/>
<comment type="subcellular location">
    <subcellularLocation>
        <location evidence="8">Cell membrane</location>
        <topology evidence="8">Multi-pass membrane protein</topology>
    </subcellularLocation>
    <subcellularLocation>
        <location evidence="1">Endomembrane system</location>
        <topology evidence="1">Multi-pass membrane protein</topology>
    </subcellularLocation>
</comment>
<dbReference type="EMBL" id="QUQM01000007">
    <property type="protein sequence ID" value="KAA8645225.1"/>
    <property type="molecule type" value="Genomic_DNA"/>
</dbReference>
<keyword evidence="6 8" id="KW-1133">Transmembrane helix</keyword>
<comment type="caution">
    <text evidence="9">The sequence shown here is derived from an EMBL/GenBank/DDBJ whole genome shotgun (WGS) entry which is preliminary data.</text>
</comment>
<dbReference type="PANTHER" id="PTHR31611">
    <property type="entry name" value="HIGH-AFFINITY NICKEL TRANSPORT PROTEIN NIC1"/>
    <property type="match status" value="1"/>
</dbReference>
<comment type="caution">
    <text evidence="8">Lacks conserved residue(s) required for the propagation of feature annotation.</text>
</comment>
<dbReference type="RefSeq" id="XP_033424586.1">
    <property type="nucleotide sequence ID" value="XM_033571271.1"/>
</dbReference>
<feature type="transmembrane region" description="Helical" evidence="8">
    <location>
        <begin position="103"/>
        <end position="130"/>
    </location>
</feature>
<dbReference type="GO" id="GO:0005886">
    <property type="term" value="C:plasma membrane"/>
    <property type="evidence" value="ECO:0007669"/>
    <property type="project" value="UniProtKB-SubCell"/>
</dbReference>
<evidence type="ECO:0000256" key="8">
    <source>
        <dbReference type="RuleBase" id="RU362101"/>
    </source>
</evidence>
<evidence type="ECO:0000313" key="10">
    <source>
        <dbReference type="Proteomes" id="UP000324241"/>
    </source>
</evidence>
<dbReference type="Proteomes" id="UP000324241">
    <property type="component" value="Unassembled WGS sequence"/>
</dbReference>
<feature type="transmembrane region" description="Helical" evidence="8">
    <location>
        <begin position="32"/>
        <end position="51"/>
    </location>
</feature>
<dbReference type="GO" id="GO:0012505">
    <property type="term" value="C:endomembrane system"/>
    <property type="evidence" value="ECO:0007669"/>
    <property type="project" value="UniProtKB-SubCell"/>
</dbReference>
<keyword evidence="7 8" id="KW-0472">Membrane</keyword>
<dbReference type="OrthoDB" id="5197598at2759"/>
<dbReference type="AlphaFoldDB" id="A0A5M9ME35"/>
<accession>A0A5M9ME35</accession>
<evidence type="ECO:0000256" key="2">
    <source>
        <dbReference type="ARBA" id="ARBA00010892"/>
    </source>
</evidence>
<evidence type="ECO:0000256" key="6">
    <source>
        <dbReference type="ARBA" id="ARBA00022989"/>
    </source>
</evidence>
<protein>
    <recommendedName>
        <fullName evidence="8">Nickel/cobalt efflux system</fullName>
    </recommendedName>
</protein>
<name>A0A5M9ME35_9EURO</name>
<dbReference type="InterPro" id="IPR011541">
    <property type="entry name" value="Ni/Co_transpt_high_affinity"/>
</dbReference>
<organism evidence="9 10">
    <name type="scientific">Aspergillus tanneri</name>
    <dbReference type="NCBI Taxonomy" id="1220188"/>
    <lineage>
        <taxon>Eukaryota</taxon>
        <taxon>Fungi</taxon>
        <taxon>Dikarya</taxon>
        <taxon>Ascomycota</taxon>
        <taxon>Pezizomycotina</taxon>
        <taxon>Eurotiomycetes</taxon>
        <taxon>Eurotiomycetidae</taxon>
        <taxon>Eurotiales</taxon>
        <taxon>Aspergillaceae</taxon>
        <taxon>Aspergillus</taxon>
        <taxon>Aspergillus subgen. Circumdati</taxon>
    </lineage>
</organism>
<gene>
    <name evidence="9" type="ORF">ATNIH1004_006644</name>
</gene>